<reference evidence="1" key="1">
    <citation type="journal article" date="2017" name="Nature">
        <title>The sunflower genome provides insights into oil metabolism, flowering and Asterid evolution.</title>
        <authorList>
            <person name="Badouin H."/>
            <person name="Gouzy J."/>
            <person name="Grassa C.J."/>
            <person name="Murat F."/>
            <person name="Staton S.E."/>
            <person name="Cottret L."/>
            <person name="Lelandais-Briere C."/>
            <person name="Owens G.L."/>
            <person name="Carrere S."/>
            <person name="Mayjonade B."/>
            <person name="Legrand L."/>
            <person name="Gill N."/>
            <person name="Kane N.C."/>
            <person name="Bowers J.E."/>
            <person name="Hubner S."/>
            <person name="Bellec A."/>
            <person name="Berard A."/>
            <person name="Berges H."/>
            <person name="Blanchet N."/>
            <person name="Boniface M.C."/>
            <person name="Brunel D."/>
            <person name="Catrice O."/>
            <person name="Chaidir N."/>
            <person name="Claudel C."/>
            <person name="Donnadieu C."/>
            <person name="Faraut T."/>
            <person name="Fievet G."/>
            <person name="Helmstetter N."/>
            <person name="King M."/>
            <person name="Knapp S.J."/>
            <person name="Lai Z."/>
            <person name="Le Paslier M.C."/>
            <person name="Lippi Y."/>
            <person name="Lorenzon L."/>
            <person name="Mandel J.R."/>
            <person name="Marage G."/>
            <person name="Marchand G."/>
            <person name="Marquand E."/>
            <person name="Bret-Mestries E."/>
            <person name="Morien E."/>
            <person name="Nambeesan S."/>
            <person name="Nguyen T."/>
            <person name="Pegot-Espagnet P."/>
            <person name="Pouilly N."/>
            <person name="Raftis F."/>
            <person name="Sallet E."/>
            <person name="Schiex T."/>
            <person name="Thomas J."/>
            <person name="Vandecasteele C."/>
            <person name="Vares D."/>
            <person name="Vear F."/>
            <person name="Vautrin S."/>
            <person name="Crespi M."/>
            <person name="Mangin B."/>
            <person name="Burke J.M."/>
            <person name="Salse J."/>
            <person name="Munos S."/>
            <person name="Vincourt P."/>
            <person name="Rieseberg L.H."/>
            <person name="Langlade N.B."/>
        </authorList>
    </citation>
    <scope>NUCLEOTIDE SEQUENCE</scope>
    <source>
        <tissue evidence="1">Leaves</tissue>
    </source>
</reference>
<evidence type="ECO:0000313" key="1">
    <source>
        <dbReference type="EMBL" id="KAF5820198.1"/>
    </source>
</evidence>
<comment type="caution">
    <text evidence="1">The sequence shown here is derived from an EMBL/GenBank/DDBJ whole genome shotgun (WGS) entry which is preliminary data.</text>
</comment>
<protein>
    <submittedName>
        <fullName evidence="1">Uncharacterized protein</fullName>
    </submittedName>
</protein>
<organism evidence="1 2">
    <name type="scientific">Helianthus annuus</name>
    <name type="common">Common sunflower</name>
    <dbReference type="NCBI Taxonomy" id="4232"/>
    <lineage>
        <taxon>Eukaryota</taxon>
        <taxon>Viridiplantae</taxon>
        <taxon>Streptophyta</taxon>
        <taxon>Embryophyta</taxon>
        <taxon>Tracheophyta</taxon>
        <taxon>Spermatophyta</taxon>
        <taxon>Magnoliopsida</taxon>
        <taxon>eudicotyledons</taxon>
        <taxon>Gunneridae</taxon>
        <taxon>Pentapetalae</taxon>
        <taxon>asterids</taxon>
        <taxon>campanulids</taxon>
        <taxon>Asterales</taxon>
        <taxon>Asteraceae</taxon>
        <taxon>Asteroideae</taxon>
        <taxon>Heliantheae alliance</taxon>
        <taxon>Heliantheae</taxon>
        <taxon>Helianthus</taxon>
    </lineage>
</organism>
<dbReference type="Proteomes" id="UP000215914">
    <property type="component" value="Unassembled WGS sequence"/>
</dbReference>
<name>A0A9K3JQZ2_HELAN</name>
<sequence length="43" mass="5096">METPYEWRIMQHVFIHISIITFELQFPALSSPSCCGHDYPQQN</sequence>
<dbReference type="EMBL" id="MNCJ02000317">
    <property type="protein sequence ID" value="KAF5820198.1"/>
    <property type="molecule type" value="Genomic_DNA"/>
</dbReference>
<evidence type="ECO:0000313" key="2">
    <source>
        <dbReference type="Proteomes" id="UP000215914"/>
    </source>
</evidence>
<keyword evidence="2" id="KW-1185">Reference proteome</keyword>
<dbReference type="AlphaFoldDB" id="A0A9K3JQZ2"/>
<reference evidence="1" key="2">
    <citation type="submission" date="2020-06" db="EMBL/GenBank/DDBJ databases">
        <title>Helianthus annuus Genome sequencing and assembly Release 2.</title>
        <authorList>
            <person name="Gouzy J."/>
            <person name="Langlade N."/>
            <person name="Munos S."/>
        </authorList>
    </citation>
    <scope>NUCLEOTIDE SEQUENCE</scope>
    <source>
        <tissue evidence="1">Leaves</tissue>
    </source>
</reference>
<gene>
    <name evidence="1" type="ORF">HanXRQr2_Chr02g0086071</name>
</gene>
<accession>A0A9K3JQZ2</accession>
<proteinExistence type="predicted"/>
<dbReference type="Gramene" id="mRNA:HanXRQr2_Chr02g0086071">
    <property type="protein sequence ID" value="mRNA:HanXRQr2_Chr02g0086071"/>
    <property type="gene ID" value="HanXRQr2_Chr02g0086071"/>
</dbReference>